<dbReference type="EMBL" id="JACIEH010000001">
    <property type="protein sequence ID" value="MBB4097333.1"/>
    <property type="molecule type" value="Genomic_DNA"/>
</dbReference>
<comment type="caution">
    <text evidence="2">The sequence shown here is derived from an EMBL/GenBank/DDBJ whole genome shotgun (WGS) entry which is preliminary data.</text>
</comment>
<name>A0A7W6JPX7_9SPHN</name>
<proteinExistence type="predicted"/>
<keyword evidence="3" id="KW-1185">Reference proteome</keyword>
<evidence type="ECO:0000313" key="2">
    <source>
        <dbReference type="EMBL" id="MBB4097333.1"/>
    </source>
</evidence>
<dbReference type="Proteomes" id="UP000557392">
    <property type="component" value="Unassembled WGS sequence"/>
</dbReference>
<keyword evidence="1" id="KW-0472">Membrane</keyword>
<dbReference type="RefSeq" id="WP_221262546.1">
    <property type="nucleotide sequence ID" value="NZ_JACIEH010000001.1"/>
</dbReference>
<gene>
    <name evidence="2" type="ORF">GGR46_000866</name>
</gene>
<dbReference type="AlphaFoldDB" id="A0A7W6JPX7"/>
<protein>
    <submittedName>
        <fullName evidence="2">Uncharacterized protein</fullName>
    </submittedName>
</protein>
<accession>A0A7W6JPX7</accession>
<evidence type="ECO:0000256" key="1">
    <source>
        <dbReference type="SAM" id="Phobius"/>
    </source>
</evidence>
<keyword evidence="1" id="KW-0812">Transmembrane</keyword>
<feature type="transmembrane region" description="Helical" evidence="1">
    <location>
        <begin position="27"/>
        <end position="45"/>
    </location>
</feature>
<keyword evidence="1" id="KW-1133">Transmembrane helix</keyword>
<reference evidence="2 3" key="1">
    <citation type="submission" date="2020-08" db="EMBL/GenBank/DDBJ databases">
        <title>Genomic Encyclopedia of Type Strains, Phase IV (KMG-IV): sequencing the most valuable type-strain genomes for metagenomic binning, comparative biology and taxonomic classification.</title>
        <authorList>
            <person name="Goeker M."/>
        </authorList>
    </citation>
    <scope>NUCLEOTIDE SEQUENCE [LARGE SCALE GENOMIC DNA]</scope>
    <source>
        <strain evidence="2 3">DSM 101806</strain>
    </source>
</reference>
<sequence>MIVAGLAAFFLFLFVTGHDPDERPLTLFEWVLAGALIAPGFGYLLKWRNPQNRGG</sequence>
<evidence type="ECO:0000313" key="3">
    <source>
        <dbReference type="Proteomes" id="UP000557392"/>
    </source>
</evidence>
<organism evidence="2 3">
    <name type="scientific">Sphingomonas kyeonggiensis</name>
    <dbReference type="NCBI Taxonomy" id="1268553"/>
    <lineage>
        <taxon>Bacteria</taxon>
        <taxon>Pseudomonadati</taxon>
        <taxon>Pseudomonadota</taxon>
        <taxon>Alphaproteobacteria</taxon>
        <taxon>Sphingomonadales</taxon>
        <taxon>Sphingomonadaceae</taxon>
        <taxon>Sphingomonas</taxon>
    </lineage>
</organism>